<evidence type="ECO:0000313" key="2">
    <source>
        <dbReference type="EMBL" id="ETX01760.1"/>
    </source>
</evidence>
<evidence type="ECO:0000259" key="1">
    <source>
        <dbReference type="Pfam" id="PF24696"/>
    </source>
</evidence>
<organism evidence="2 3">
    <name type="scientific">Entotheonella factor</name>
    <dbReference type="NCBI Taxonomy" id="1429438"/>
    <lineage>
        <taxon>Bacteria</taxon>
        <taxon>Pseudomonadati</taxon>
        <taxon>Nitrospinota/Tectimicrobiota group</taxon>
        <taxon>Candidatus Tectimicrobiota</taxon>
        <taxon>Candidatus Entotheonellia</taxon>
        <taxon>Candidatus Entotheonellales</taxon>
        <taxon>Candidatus Entotheonellaceae</taxon>
        <taxon>Candidatus Entotheonella</taxon>
    </lineage>
</organism>
<dbReference type="Pfam" id="PF24696">
    <property type="entry name" value="UGSC"/>
    <property type="match status" value="1"/>
</dbReference>
<dbReference type="HOGENOM" id="CLU_192891_0_0_7"/>
<dbReference type="Proteomes" id="UP000019141">
    <property type="component" value="Unassembled WGS sequence"/>
</dbReference>
<accession>W4LV21</accession>
<gene>
    <name evidence="2" type="ORF">ETSY1_06090</name>
</gene>
<name>W4LV21_ENTF1</name>
<dbReference type="InterPro" id="IPR057767">
    <property type="entry name" value="UGSC-like_dom"/>
</dbReference>
<keyword evidence="3" id="KW-1185">Reference proteome</keyword>
<evidence type="ECO:0000313" key="3">
    <source>
        <dbReference type="Proteomes" id="UP000019141"/>
    </source>
</evidence>
<sequence length="73" mass="8127">MHDSVFFEKAGIPVAAFATTEFANAGRAQADALGMPDFGLIFVEHPIQPLTQEEVHQRADAVYEQLLEKLIER</sequence>
<feature type="domain" description="UGSC-like" evidence="1">
    <location>
        <begin position="1"/>
        <end position="70"/>
    </location>
</feature>
<protein>
    <recommendedName>
        <fullName evidence="1">UGSC-like domain-containing protein</fullName>
    </recommendedName>
</protein>
<proteinExistence type="predicted"/>
<dbReference type="EMBL" id="AZHW01000204">
    <property type="protein sequence ID" value="ETX01760.1"/>
    <property type="molecule type" value="Genomic_DNA"/>
</dbReference>
<reference evidence="2 3" key="1">
    <citation type="journal article" date="2014" name="Nature">
        <title>An environmental bacterial taxon with a large and distinct metabolic repertoire.</title>
        <authorList>
            <person name="Wilson M.C."/>
            <person name="Mori T."/>
            <person name="Ruckert C."/>
            <person name="Uria A.R."/>
            <person name="Helf M.J."/>
            <person name="Takada K."/>
            <person name="Gernert C."/>
            <person name="Steffens U.A."/>
            <person name="Heycke N."/>
            <person name="Schmitt S."/>
            <person name="Rinke C."/>
            <person name="Helfrich E.J."/>
            <person name="Brachmann A.O."/>
            <person name="Gurgui C."/>
            <person name="Wakimoto T."/>
            <person name="Kracht M."/>
            <person name="Crusemann M."/>
            <person name="Hentschel U."/>
            <person name="Abe I."/>
            <person name="Matsunaga S."/>
            <person name="Kalinowski J."/>
            <person name="Takeyama H."/>
            <person name="Piel J."/>
        </authorList>
    </citation>
    <scope>NUCLEOTIDE SEQUENCE [LARGE SCALE GENOMIC DNA]</scope>
    <source>
        <strain evidence="3">TSY1</strain>
    </source>
</reference>
<comment type="caution">
    <text evidence="2">The sequence shown here is derived from an EMBL/GenBank/DDBJ whole genome shotgun (WGS) entry which is preliminary data.</text>
</comment>
<dbReference type="AlphaFoldDB" id="W4LV21"/>